<evidence type="ECO:0000313" key="2">
    <source>
        <dbReference type="Proteomes" id="UP000708208"/>
    </source>
</evidence>
<name>A0A8J2NX25_9HEXA</name>
<organism evidence="1 2">
    <name type="scientific">Allacma fusca</name>
    <dbReference type="NCBI Taxonomy" id="39272"/>
    <lineage>
        <taxon>Eukaryota</taxon>
        <taxon>Metazoa</taxon>
        <taxon>Ecdysozoa</taxon>
        <taxon>Arthropoda</taxon>
        <taxon>Hexapoda</taxon>
        <taxon>Collembola</taxon>
        <taxon>Symphypleona</taxon>
        <taxon>Sminthuridae</taxon>
        <taxon>Allacma</taxon>
    </lineage>
</organism>
<sequence>MTSSNFRTTSGLDERVFPKIDSVPPLSVKISTEMECEDSSVRYFSTSSYIIDSLSEEVPGGNSKERVYSLAKRQNSTTSQTNCRLFEGHGSSPVWVTYDPKRPVSDQSSVEPTCSSKVASFRPSQRMATKRDACGHVVFNEDWGYIAGLDYRARDNSDIRAPKSIPTIS</sequence>
<keyword evidence="2" id="KW-1185">Reference proteome</keyword>
<dbReference type="AlphaFoldDB" id="A0A8J2NX25"/>
<protein>
    <submittedName>
        <fullName evidence="1">Uncharacterized protein</fullName>
    </submittedName>
</protein>
<dbReference type="EMBL" id="CAJVCH010083023">
    <property type="protein sequence ID" value="CAG7721802.1"/>
    <property type="molecule type" value="Genomic_DNA"/>
</dbReference>
<comment type="caution">
    <text evidence="1">The sequence shown here is derived from an EMBL/GenBank/DDBJ whole genome shotgun (WGS) entry which is preliminary data.</text>
</comment>
<reference evidence="1" key="1">
    <citation type="submission" date="2021-06" db="EMBL/GenBank/DDBJ databases">
        <authorList>
            <person name="Hodson N. C."/>
            <person name="Mongue J. A."/>
            <person name="Jaron S. K."/>
        </authorList>
    </citation>
    <scope>NUCLEOTIDE SEQUENCE</scope>
</reference>
<evidence type="ECO:0000313" key="1">
    <source>
        <dbReference type="EMBL" id="CAG7721802.1"/>
    </source>
</evidence>
<proteinExistence type="predicted"/>
<dbReference type="Proteomes" id="UP000708208">
    <property type="component" value="Unassembled WGS sequence"/>
</dbReference>
<accession>A0A8J2NX25</accession>
<gene>
    <name evidence="1" type="ORF">AFUS01_LOCUS10992</name>
</gene>